<dbReference type="AlphaFoldDB" id="A0AAU8IJG5"/>
<sequence>MAFTDHFALPSESEELAFERLMKKYEPKIFKCVRNYLTKYESYLYSSSDRDDLLQIARYAFWEANIRFDFSRVSPGKNPEYVFIAFATRMIDGRLSDYLRKHYRNASHETSSESDAYEIPDEPQESIRAQMLRLLETHLPGLTPREAQYLNLALFDDWSTQQIAEAKQVSEHTVRSWKKSLRKKLAPLKKELLEK</sequence>
<dbReference type="Gene3D" id="1.10.1740.10">
    <property type="match status" value="1"/>
</dbReference>
<dbReference type="GO" id="GO:0003677">
    <property type="term" value="F:DNA binding"/>
    <property type="evidence" value="ECO:0007669"/>
    <property type="project" value="InterPro"/>
</dbReference>
<feature type="domain" description="RNA polymerase sigma factor 70 region 4 type 2" evidence="1">
    <location>
        <begin position="135"/>
        <end position="185"/>
    </location>
</feature>
<dbReference type="EMBL" id="CP159510">
    <property type="protein sequence ID" value="XCJ18096.1"/>
    <property type="molecule type" value="Genomic_DNA"/>
</dbReference>
<dbReference type="NCBIfam" id="TIGR02937">
    <property type="entry name" value="sigma70-ECF"/>
    <property type="match status" value="1"/>
</dbReference>
<dbReference type="Pfam" id="PF08281">
    <property type="entry name" value="Sigma70_r4_2"/>
    <property type="match status" value="1"/>
</dbReference>
<proteinExistence type="predicted"/>
<reference evidence="2" key="1">
    <citation type="submission" date="2024-06" db="EMBL/GenBank/DDBJ databases">
        <authorList>
            <person name="Fan A."/>
            <person name="Zhang F.Y."/>
            <person name="Zhang L."/>
        </authorList>
    </citation>
    <scope>NUCLEOTIDE SEQUENCE</scope>
    <source>
        <strain evidence="2">Y61</strain>
    </source>
</reference>
<dbReference type="InterPro" id="IPR013325">
    <property type="entry name" value="RNA_pol_sigma_r2"/>
</dbReference>
<dbReference type="InterPro" id="IPR036388">
    <property type="entry name" value="WH-like_DNA-bd_sf"/>
</dbReference>
<protein>
    <submittedName>
        <fullName evidence="2">Sigma-70 family RNA polymerase sigma factor</fullName>
    </submittedName>
</protein>
<accession>A0AAU8IJG5</accession>
<dbReference type="Gene3D" id="1.10.10.10">
    <property type="entry name" value="Winged helix-like DNA-binding domain superfamily/Winged helix DNA-binding domain"/>
    <property type="match status" value="1"/>
</dbReference>
<dbReference type="InterPro" id="IPR014284">
    <property type="entry name" value="RNA_pol_sigma-70_dom"/>
</dbReference>
<dbReference type="SUPFAM" id="SSF88946">
    <property type="entry name" value="Sigma2 domain of RNA polymerase sigma factors"/>
    <property type="match status" value="1"/>
</dbReference>
<evidence type="ECO:0000313" key="2">
    <source>
        <dbReference type="EMBL" id="XCJ18096.1"/>
    </source>
</evidence>
<dbReference type="InterPro" id="IPR013249">
    <property type="entry name" value="RNA_pol_sigma70_r4_t2"/>
</dbReference>
<dbReference type="SUPFAM" id="SSF88659">
    <property type="entry name" value="Sigma3 and sigma4 domains of RNA polymerase sigma factors"/>
    <property type="match status" value="1"/>
</dbReference>
<dbReference type="GO" id="GO:0016987">
    <property type="term" value="F:sigma factor activity"/>
    <property type="evidence" value="ECO:0007669"/>
    <property type="project" value="InterPro"/>
</dbReference>
<dbReference type="GO" id="GO:0006352">
    <property type="term" value="P:DNA-templated transcription initiation"/>
    <property type="evidence" value="ECO:0007669"/>
    <property type="project" value="InterPro"/>
</dbReference>
<evidence type="ECO:0000259" key="1">
    <source>
        <dbReference type="Pfam" id="PF08281"/>
    </source>
</evidence>
<organism evidence="2">
    <name type="scientific">Sporolactobacillus sp. Y61</name>
    <dbReference type="NCBI Taxonomy" id="3160863"/>
    <lineage>
        <taxon>Bacteria</taxon>
        <taxon>Bacillati</taxon>
        <taxon>Bacillota</taxon>
        <taxon>Bacilli</taxon>
        <taxon>Bacillales</taxon>
        <taxon>Sporolactobacillaceae</taxon>
        <taxon>Sporolactobacillus</taxon>
    </lineage>
</organism>
<dbReference type="InterPro" id="IPR013324">
    <property type="entry name" value="RNA_pol_sigma_r3/r4-like"/>
</dbReference>
<gene>
    <name evidence="2" type="ORF">ABNN70_06530</name>
</gene>
<name>A0AAU8IJG5_9BACL</name>
<dbReference type="RefSeq" id="WP_129930364.1">
    <property type="nucleotide sequence ID" value="NZ_CP159510.1"/>
</dbReference>